<sequence length="206" mass="23287">MEKNKLKVRFLFLPFIYFLVWLRCSIVFCSYSWLYAAPSLLILFLLVFLTFWYYRLERMLAISDVGWGYLKPLVNFKLGFAVCIFLLCTLSAELLPLIAYPFVFIIGVVASFIGFSKAKGRDFIAIKDILLTGGESNIDVICYRILSGEIVAEHASEGSQLTNYDLSNNSLDVNPATGLPMVDGSKSVDVRGNPYGVDLNYRDRDI</sequence>
<proteinExistence type="predicted"/>
<comment type="caution">
    <text evidence="2">The sequence shown here is derived from an EMBL/GenBank/DDBJ whole genome shotgun (WGS) entry which is preliminary data.</text>
</comment>
<feature type="transmembrane region" description="Helical" evidence="1">
    <location>
        <begin position="98"/>
        <end position="115"/>
    </location>
</feature>
<evidence type="ECO:0000313" key="2">
    <source>
        <dbReference type="EMBL" id="HAE7581267.1"/>
    </source>
</evidence>
<dbReference type="EMBL" id="DAASYS010000012">
    <property type="protein sequence ID" value="HAE7581267.1"/>
    <property type="molecule type" value="Genomic_DNA"/>
</dbReference>
<gene>
    <name evidence="2" type="ORF">GND75_002879</name>
</gene>
<feature type="transmembrane region" description="Helical" evidence="1">
    <location>
        <begin position="74"/>
        <end position="92"/>
    </location>
</feature>
<accession>A0A736I7B0</accession>
<name>A0A736I7B0_SALHO</name>
<keyword evidence="1" id="KW-1133">Transmembrane helix</keyword>
<organism evidence="2">
    <name type="scientific">Salmonella enterica subsp. houtenae serovar 44:z36[z38]:-</name>
    <dbReference type="NCBI Taxonomy" id="1967609"/>
    <lineage>
        <taxon>Bacteria</taxon>
        <taxon>Pseudomonadati</taxon>
        <taxon>Pseudomonadota</taxon>
        <taxon>Gammaproteobacteria</taxon>
        <taxon>Enterobacterales</taxon>
        <taxon>Enterobacteriaceae</taxon>
        <taxon>Salmonella</taxon>
    </lineage>
</organism>
<dbReference type="AlphaFoldDB" id="A0A736I7B0"/>
<keyword evidence="1" id="KW-0812">Transmembrane</keyword>
<reference evidence="2" key="2">
    <citation type="submission" date="2018-07" db="EMBL/GenBank/DDBJ databases">
        <authorList>
            <consortium name="NCBI Pathogen Detection Project"/>
        </authorList>
    </citation>
    <scope>NUCLEOTIDE SEQUENCE</scope>
    <source>
        <strain evidence="2">166-88</strain>
    </source>
</reference>
<reference evidence="2" key="1">
    <citation type="journal article" date="2018" name="Genome Biol.">
        <title>SKESA: strategic k-mer extension for scrupulous assemblies.</title>
        <authorList>
            <person name="Souvorov A."/>
            <person name="Agarwala R."/>
            <person name="Lipman D.J."/>
        </authorList>
    </citation>
    <scope>NUCLEOTIDE SEQUENCE</scope>
    <source>
        <strain evidence="2">166-88</strain>
    </source>
</reference>
<keyword evidence="1" id="KW-0472">Membrane</keyword>
<feature type="transmembrane region" description="Helical" evidence="1">
    <location>
        <begin position="35"/>
        <end position="54"/>
    </location>
</feature>
<evidence type="ECO:0000256" key="1">
    <source>
        <dbReference type="SAM" id="Phobius"/>
    </source>
</evidence>
<protein>
    <submittedName>
        <fullName evidence="2">Uncharacterized protein</fullName>
    </submittedName>
</protein>